<dbReference type="InterPro" id="IPR053178">
    <property type="entry name" value="Osmoadaptation_assoc"/>
</dbReference>
<reference evidence="1 2" key="1">
    <citation type="submission" date="2016-04" db="EMBL/GenBank/DDBJ databases">
        <title>A degradative enzymes factory behind the ericoid mycorrhizal symbiosis.</title>
        <authorList>
            <consortium name="DOE Joint Genome Institute"/>
            <person name="Martino E."/>
            <person name="Morin E."/>
            <person name="Grelet G."/>
            <person name="Kuo A."/>
            <person name="Kohler A."/>
            <person name="Daghino S."/>
            <person name="Barry K."/>
            <person name="Choi C."/>
            <person name="Cichocki N."/>
            <person name="Clum A."/>
            <person name="Copeland A."/>
            <person name="Hainaut M."/>
            <person name="Haridas S."/>
            <person name="Labutti K."/>
            <person name="Lindquist E."/>
            <person name="Lipzen A."/>
            <person name="Khouja H.-R."/>
            <person name="Murat C."/>
            <person name="Ohm R."/>
            <person name="Olson A."/>
            <person name="Spatafora J."/>
            <person name="Veneault-Fourrey C."/>
            <person name="Henrissat B."/>
            <person name="Grigoriev I."/>
            <person name="Martin F."/>
            <person name="Perotto S."/>
        </authorList>
    </citation>
    <scope>NUCLEOTIDE SEQUENCE [LARGE SCALE GENOMIC DNA]</scope>
    <source>
        <strain evidence="1 2">F</strain>
    </source>
</reference>
<keyword evidence="2" id="KW-1185">Reference proteome</keyword>
<dbReference type="AlphaFoldDB" id="A0A2J6RI48"/>
<evidence type="ECO:0000313" key="1">
    <source>
        <dbReference type="EMBL" id="PMD38198.1"/>
    </source>
</evidence>
<dbReference type="Proteomes" id="UP000235786">
    <property type="component" value="Unassembled WGS sequence"/>
</dbReference>
<dbReference type="EMBL" id="KZ613948">
    <property type="protein sequence ID" value="PMD38198.1"/>
    <property type="molecule type" value="Genomic_DNA"/>
</dbReference>
<protein>
    <recommendedName>
        <fullName evidence="3">C6 finger domain protein</fullName>
    </recommendedName>
</protein>
<evidence type="ECO:0008006" key="3">
    <source>
        <dbReference type="Google" id="ProtNLM"/>
    </source>
</evidence>
<sequence>MSLDDLLPRNFRGDGWVKHIFYGTSKILQLRGPKAHLTGPGRSFFLTARLFEICRSCFFPEPTFLDQADWMSLMDRMWEGESASEWHPKESLLDLMIACSSLGHRIATLVDPTSIENKVSEGALLDLATEGINLRSSLSNWQGTFTTWLHLDPTREQDPRSVLAATYYHGISIFLSGHFDYRYQFNHIPSPSLPSNDIQFHVNKILQQTEEALKTTRLAGILFLFPLRVAGARARTVVQSARILAMLDGISESRFVVAQAFSENLRTLWGSRGLL</sequence>
<accession>A0A2J6RI48</accession>
<dbReference type="PANTHER" id="PTHR38111">
    <property type="entry name" value="ZN(2)-C6 FUNGAL-TYPE DOMAIN-CONTAINING PROTEIN-RELATED"/>
    <property type="match status" value="1"/>
</dbReference>
<gene>
    <name evidence="1" type="ORF">L207DRAFT_63887</name>
</gene>
<organism evidence="1 2">
    <name type="scientific">Hyaloscypha variabilis (strain UAMH 11265 / GT02V1 / F)</name>
    <name type="common">Meliniomyces variabilis</name>
    <dbReference type="NCBI Taxonomy" id="1149755"/>
    <lineage>
        <taxon>Eukaryota</taxon>
        <taxon>Fungi</taxon>
        <taxon>Dikarya</taxon>
        <taxon>Ascomycota</taxon>
        <taxon>Pezizomycotina</taxon>
        <taxon>Leotiomycetes</taxon>
        <taxon>Helotiales</taxon>
        <taxon>Hyaloscyphaceae</taxon>
        <taxon>Hyaloscypha</taxon>
        <taxon>Hyaloscypha variabilis</taxon>
    </lineage>
</organism>
<dbReference type="PANTHER" id="PTHR38111:SF2">
    <property type="entry name" value="FINGER DOMAIN PROTEIN, PUTATIVE (AFU_ORTHOLOGUE AFUA_1G01560)-RELATED"/>
    <property type="match status" value="1"/>
</dbReference>
<dbReference type="OrthoDB" id="194358at2759"/>
<proteinExistence type="predicted"/>
<evidence type="ECO:0000313" key="2">
    <source>
        <dbReference type="Proteomes" id="UP000235786"/>
    </source>
</evidence>
<name>A0A2J6RI48_HYAVF</name>